<evidence type="ECO:0000313" key="5">
    <source>
        <dbReference type="Proteomes" id="UP000245890"/>
    </source>
</evidence>
<dbReference type="PANTHER" id="PTHR13789">
    <property type="entry name" value="MONOOXYGENASE"/>
    <property type="match status" value="1"/>
</dbReference>
<keyword evidence="1" id="KW-0560">Oxidoreductase</keyword>
<dbReference type="InterPro" id="IPR050493">
    <property type="entry name" value="FAD-dep_Monooxygenase_BioMet"/>
</dbReference>
<name>A0A2U0SBZ5_9SPHN</name>
<comment type="caution">
    <text evidence="4">The sequence shown here is derived from an EMBL/GenBank/DDBJ whole genome shotgun (WGS) entry which is preliminary data.</text>
</comment>
<dbReference type="AlphaFoldDB" id="A0A2U0SBZ5"/>
<evidence type="ECO:0000313" key="4">
    <source>
        <dbReference type="EMBL" id="PVX28898.1"/>
    </source>
</evidence>
<keyword evidence="5" id="KW-1185">Reference proteome</keyword>
<dbReference type="Pfam" id="PF01494">
    <property type="entry name" value="FAD_binding_3"/>
    <property type="match status" value="1"/>
</dbReference>
<sequence length="465" mass="50959">MPQNRIGLVRQRLFSSLGLCHPAPPARHRAEGEPCLRPAALARLEPLTENRAHAIVIYHNCSAAGDCRAHAEISGEVELARPDRILIVGAGIGGLCTAVALAQIGAEVDVIDIKPDNAVAGVGWGLRTNGLRALREIGLLEPTLSIGFPTPPLSYFDRNGHHVVDIPYGRQFDGMPNNVQLPRLGFLEMASARALEAGCSIRMSTTATDIQQDADGVTVELSDGSSHRYDLVIGFDGINSSIRRYLFGEAYVPVRSGGVAWRAPVRAPDTLKGAIFCHGFGGKVGFVPLAGGMMYVIVTHYEPGRPRHDPAAFPQIMHQRAREMMGDSAFMAAEIDSLRTATNVAYTPLDTVLVPYPWHRGRVMIMGDAAHAMTPYLGSGAAMAIEDGVVFAKLLRSDDTLYDVQTKFMARRYPRVKAIWDQSLKMMHEEFDSATPEALDRRLAYLVHEEPKVLDYIHRILESEY</sequence>
<accession>A0A2U0SBZ5</accession>
<organism evidence="4 5">
    <name type="scientific">Sphingomonas pokkalii</name>
    <dbReference type="NCBI Taxonomy" id="2175090"/>
    <lineage>
        <taxon>Bacteria</taxon>
        <taxon>Pseudomonadati</taxon>
        <taxon>Pseudomonadota</taxon>
        <taxon>Alphaproteobacteria</taxon>
        <taxon>Sphingomonadales</taxon>
        <taxon>Sphingomonadaceae</taxon>
        <taxon>Sphingomonas</taxon>
    </lineage>
</organism>
<dbReference type="EMBL" id="QENQ01000001">
    <property type="protein sequence ID" value="PVX28898.1"/>
    <property type="molecule type" value="Genomic_DNA"/>
</dbReference>
<evidence type="ECO:0000256" key="2">
    <source>
        <dbReference type="ARBA" id="ARBA00023033"/>
    </source>
</evidence>
<dbReference type="PANTHER" id="PTHR13789:SF309">
    <property type="entry name" value="PUTATIVE (AFU_ORTHOLOGUE AFUA_6G14510)-RELATED"/>
    <property type="match status" value="1"/>
</dbReference>
<dbReference type="PRINTS" id="PR00420">
    <property type="entry name" value="RNGMNOXGNASE"/>
</dbReference>
<reference evidence="4 5" key="1">
    <citation type="submission" date="2018-05" db="EMBL/GenBank/DDBJ databases">
        <title>Description of Sphingomonas pokkalii sp nov, isolated from the rhizosphere of saline tolerant pokkali rice and its draft genome analysis.</title>
        <authorList>
            <person name="Menon R."/>
            <person name="Kumari S."/>
            <person name="Rameshkumar N."/>
        </authorList>
    </citation>
    <scope>NUCLEOTIDE SEQUENCE [LARGE SCALE GENOMIC DNA]</scope>
    <source>
        <strain evidence="4 5">L3B27</strain>
    </source>
</reference>
<proteinExistence type="predicted"/>
<dbReference type="InterPro" id="IPR002938">
    <property type="entry name" value="FAD-bd"/>
</dbReference>
<dbReference type="InterPro" id="IPR036188">
    <property type="entry name" value="FAD/NAD-bd_sf"/>
</dbReference>
<keyword evidence="2" id="KW-0503">Monooxygenase</keyword>
<evidence type="ECO:0000256" key="1">
    <source>
        <dbReference type="ARBA" id="ARBA00023002"/>
    </source>
</evidence>
<dbReference type="GO" id="GO:0071949">
    <property type="term" value="F:FAD binding"/>
    <property type="evidence" value="ECO:0007669"/>
    <property type="project" value="InterPro"/>
</dbReference>
<dbReference type="SUPFAM" id="SSF51905">
    <property type="entry name" value="FAD/NAD(P)-binding domain"/>
    <property type="match status" value="1"/>
</dbReference>
<dbReference type="Gene3D" id="3.50.50.60">
    <property type="entry name" value="FAD/NAD(P)-binding domain"/>
    <property type="match status" value="1"/>
</dbReference>
<evidence type="ECO:0000259" key="3">
    <source>
        <dbReference type="Pfam" id="PF01494"/>
    </source>
</evidence>
<dbReference type="GO" id="GO:0004497">
    <property type="term" value="F:monooxygenase activity"/>
    <property type="evidence" value="ECO:0007669"/>
    <property type="project" value="UniProtKB-KW"/>
</dbReference>
<dbReference type="OrthoDB" id="4230779at2"/>
<dbReference type="Proteomes" id="UP000245890">
    <property type="component" value="Unassembled WGS sequence"/>
</dbReference>
<gene>
    <name evidence="4" type="ORF">DD559_05765</name>
</gene>
<protein>
    <recommendedName>
        <fullName evidence="3">FAD-binding domain-containing protein</fullName>
    </recommendedName>
</protein>
<feature type="domain" description="FAD-binding" evidence="3">
    <location>
        <begin position="85"/>
        <end position="395"/>
    </location>
</feature>